<dbReference type="InterPro" id="IPR026992">
    <property type="entry name" value="DIOX_N"/>
</dbReference>
<dbReference type="Proteomes" id="UP001642360">
    <property type="component" value="Unassembled WGS sequence"/>
</dbReference>
<dbReference type="GO" id="GO:0046872">
    <property type="term" value="F:metal ion binding"/>
    <property type="evidence" value="ECO:0007669"/>
    <property type="project" value="UniProtKB-KW"/>
</dbReference>
<sequence length="153" mass="17218">MLGSENNLTTHCPKHKLEVQVERVQDIASMSLSSETIPPEFIRPENEQPGTTTCHGQDLEVPVIDFGIKNEKKLVEIIADSSSKWGLFQIVNHNIPSDVISNLQKVGKEFFELPQEEKEAIAKPPGSMEGYGTKLQKEDQGKKGWVDHLFHRI</sequence>
<dbReference type="EMBL" id="CAUOFW020000892">
    <property type="protein sequence ID" value="CAK9138472.1"/>
    <property type="molecule type" value="Genomic_DNA"/>
</dbReference>
<name>A0ABC8R1A5_9AQUA</name>
<evidence type="ECO:0000313" key="4">
    <source>
        <dbReference type="EMBL" id="CAK9138472.1"/>
    </source>
</evidence>
<protein>
    <recommendedName>
        <fullName evidence="3">Non-haem dioxygenase N-terminal domain-containing protein</fullName>
    </recommendedName>
</protein>
<accession>A0ABC8R1A5</accession>
<dbReference type="Pfam" id="PF14226">
    <property type="entry name" value="DIOX_N"/>
    <property type="match status" value="1"/>
</dbReference>
<reference evidence="4 5" key="1">
    <citation type="submission" date="2024-02" db="EMBL/GenBank/DDBJ databases">
        <authorList>
            <person name="Vignale AGUSTIN F."/>
            <person name="Sosa J E."/>
            <person name="Modenutti C."/>
        </authorList>
    </citation>
    <scope>NUCLEOTIDE SEQUENCE [LARGE SCALE GENOMIC DNA]</scope>
</reference>
<keyword evidence="1" id="KW-0479">Metal-binding</keyword>
<evidence type="ECO:0000313" key="5">
    <source>
        <dbReference type="Proteomes" id="UP001642360"/>
    </source>
</evidence>
<keyword evidence="5" id="KW-1185">Reference proteome</keyword>
<organism evidence="4 5">
    <name type="scientific">Ilex paraguariensis</name>
    <name type="common">yerba mate</name>
    <dbReference type="NCBI Taxonomy" id="185542"/>
    <lineage>
        <taxon>Eukaryota</taxon>
        <taxon>Viridiplantae</taxon>
        <taxon>Streptophyta</taxon>
        <taxon>Embryophyta</taxon>
        <taxon>Tracheophyta</taxon>
        <taxon>Spermatophyta</taxon>
        <taxon>Magnoliopsida</taxon>
        <taxon>eudicotyledons</taxon>
        <taxon>Gunneridae</taxon>
        <taxon>Pentapetalae</taxon>
        <taxon>asterids</taxon>
        <taxon>campanulids</taxon>
        <taxon>Aquifoliales</taxon>
        <taxon>Aquifoliaceae</taxon>
        <taxon>Ilex</taxon>
    </lineage>
</organism>
<keyword evidence="2" id="KW-0408">Iron</keyword>
<comment type="caution">
    <text evidence="4">The sequence shown here is derived from an EMBL/GenBank/DDBJ whole genome shotgun (WGS) entry which is preliminary data.</text>
</comment>
<feature type="domain" description="Non-haem dioxygenase N-terminal" evidence="3">
    <location>
        <begin position="61"/>
        <end position="151"/>
    </location>
</feature>
<dbReference type="InterPro" id="IPR027443">
    <property type="entry name" value="IPNS-like_sf"/>
</dbReference>
<dbReference type="PANTHER" id="PTHR47990">
    <property type="entry name" value="2-OXOGLUTARATE (2OG) AND FE(II)-DEPENDENT OXYGENASE SUPERFAMILY PROTEIN-RELATED"/>
    <property type="match status" value="1"/>
</dbReference>
<dbReference type="Gene3D" id="2.60.120.330">
    <property type="entry name" value="B-lactam Antibiotic, Isopenicillin N Synthase, Chain"/>
    <property type="match status" value="1"/>
</dbReference>
<evidence type="ECO:0000259" key="3">
    <source>
        <dbReference type="Pfam" id="PF14226"/>
    </source>
</evidence>
<dbReference type="InterPro" id="IPR050231">
    <property type="entry name" value="Iron_ascorbate_oxido_reductase"/>
</dbReference>
<evidence type="ECO:0000256" key="2">
    <source>
        <dbReference type="ARBA" id="ARBA00023004"/>
    </source>
</evidence>
<gene>
    <name evidence="4" type="ORF">ILEXP_LOCUS5821</name>
</gene>
<dbReference type="AlphaFoldDB" id="A0ABC8R1A5"/>
<proteinExistence type="predicted"/>
<dbReference type="SUPFAM" id="SSF51197">
    <property type="entry name" value="Clavaminate synthase-like"/>
    <property type="match status" value="1"/>
</dbReference>
<evidence type="ECO:0000256" key="1">
    <source>
        <dbReference type="ARBA" id="ARBA00022723"/>
    </source>
</evidence>